<dbReference type="InterPro" id="IPR050300">
    <property type="entry name" value="GDXG_lipolytic_enzyme"/>
</dbReference>
<evidence type="ECO:0000256" key="1">
    <source>
        <dbReference type="ARBA" id="ARBA00022801"/>
    </source>
</evidence>
<dbReference type="Proteomes" id="UP001408356">
    <property type="component" value="Unassembled WGS sequence"/>
</dbReference>
<dbReference type="PANTHER" id="PTHR48081">
    <property type="entry name" value="AB HYDROLASE SUPERFAMILY PROTEIN C4A8.06C"/>
    <property type="match status" value="1"/>
</dbReference>
<accession>A0ABR2USF4</accession>
<dbReference type="EMBL" id="JARVKF010000398">
    <property type="protein sequence ID" value="KAK9417459.1"/>
    <property type="molecule type" value="Genomic_DNA"/>
</dbReference>
<reference evidence="3 4" key="1">
    <citation type="journal article" date="2024" name="J. Plant Pathol.">
        <title>Sequence and assembly of the genome of Seiridium unicorne, isolate CBS 538.82, causal agent of cypress canker disease.</title>
        <authorList>
            <person name="Scali E."/>
            <person name="Rocca G.D."/>
            <person name="Danti R."/>
            <person name="Garbelotto M."/>
            <person name="Barberini S."/>
            <person name="Baroncelli R."/>
            <person name="Emiliani G."/>
        </authorList>
    </citation>
    <scope>NUCLEOTIDE SEQUENCE [LARGE SCALE GENOMIC DNA]</scope>
    <source>
        <strain evidence="3 4">BM-138-508</strain>
    </source>
</reference>
<feature type="domain" description="Alpha/beta hydrolase fold-3" evidence="2">
    <location>
        <begin position="37"/>
        <end position="225"/>
    </location>
</feature>
<protein>
    <submittedName>
        <fullName evidence="3">Alpha/beta hydrolase fold-3 domain-containing protein</fullName>
    </submittedName>
</protein>
<dbReference type="SUPFAM" id="SSF53474">
    <property type="entry name" value="alpha/beta-Hydrolases"/>
    <property type="match status" value="1"/>
</dbReference>
<keyword evidence="1 3" id="KW-0378">Hydrolase</keyword>
<dbReference type="PANTHER" id="PTHR48081:SF31">
    <property type="entry name" value="STERYL ACETYL HYDROLASE MUG81-RELATED"/>
    <property type="match status" value="1"/>
</dbReference>
<name>A0ABR2USF4_9PEZI</name>
<evidence type="ECO:0000313" key="4">
    <source>
        <dbReference type="Proteomes" id="UP001408356"/>
    </source>
</evidence>
<dbReference type="InterPro" id="IPR013094">
    <property type="entry name" value="AB_hydrolase_3"/>
</dbReference>
<evidence type="ECO:0000313" key="3">
    <source>
        <dbReference type="EMBL" id="KAK9417459.1"/>
    </source>
</evidence>
<dbReference type="InterPro" id="IPR029058">
    <property type="entry name" value="AB_hydrolase_fold"/>
</dbReference>
<organism evidence="3 4">
    <name type="scientific">Seiridium unicorne</name>
    <dbReference type="NCBI Taxonomy" id="138068"/>
    <lineage>
        <taxon>Eukaryota</taxon>
        <taxon>Fungi</taxon>
        <taxon>Dikarya</taxon>
        <taxon>Ascomycota</taxon>
        <taxon>Pezizomycotina</taxon>
        <taxon>Sordariomycetes</taxon>
        <taxon>Xylariomycetidae</taxon>
        <taxon>Amphisphaeriales</taxon>
        <taxon>Sporocadaceae</taxon>
        <taxon>Seiridium</taxon>
    </lineage>
</organism>
<evidence type="ECO:0000259" key="2">
    <source>
        <dbReference type="Pfam" id="PF07859"/>
    </source>
</evidence>
<proteinExistence type="predicted"/>
<dbReference type="Pfam" id="PF07859">
    <property type="entry name" value="Abhydrolase_3"/>
    <property type="match status" value="1"/>
</dbReference>
<dbReference type="GO" id="GO:0016787">
    <property type="term" value="F:hydrolase activity"/>
    <property type="evidence" value="ECO:0007669"/>
    <property type="project" value="UniProtKB-KW"/>
</dbReference>
<comment type="caution">
    <text evidence="3">The sequence shown here is derived from an EMBL/GenBank/DDBJ whole genome shotgun (WGS) entry which is preliminary data.</text>
</comment>
<sequence>MSYHAWTKDRSLEPKGVSFPDGSQAFWIGSPTARTLVLYFHGGGWVLPGSSGHFEFIARIADRFSSAEVKHPVQLGQAAELLHYALSPSGLGSDPREIILMGDSAGGNLVVALLQHILSPHPTIEPVKLSSPLRGAVACSPLIDFDFTTDMHTRDSSLDPASTATLKRWTQDYIGPDSSADNWADPGRTSSADWLGLGHVVEKSLITAAQEEPLMNGIVEMANRLLV</sequence>
<gene>
    <name evidence="3" type="ORF">SUNI508_08819</name>
</gene>
<dbReference type="Gene3D" id="3.40.50.1820">
    <property type="entry name" value="alpha/beta hydrolase"/>
    <property type="match status" value="1"/>
</dbReference>
<keyword evidence="4" id="KW-1185">Reference proteome</keyword>